<accession>A0ABP7DK44</accession>
<keyword evidence="2" id="KW-0732">Signal</keyword>
<name>A0ABP7DK44_9SPHN</name>
<dbReference type="EMBL" id="BAABBF010000003">
    <property type="protein sequence ID" value="GAA3705516.1"/>
    <property type="molecule type" value="Genomic_DNA"/>
</dbReference>
<dbReference type="RefSeq" id="WP_344692652.1">
    <property type="nucleotide sequence ID" value="NZ_BAABBF010000003.1"/>
</dbReference>
<dbReference type="NCBIfam" id="NF035944">
    <property type="entry name" value="PEPxxWA-CTERM"/>
    <property type="match status" value="1"/>
</dbReference>
<sequence>MKSFAYAVAAVVALSAVPAAAAPILVNSNADGFVVKNDAAGNFTLSGGDNQTALAGSTIYADIATFTQTIFGTFGYSTVDGARYDTAGYIVKGNRVQLTNDGGQKSQNGGFSFLVNAGDEYGFYVDTTDNVYGRGNIAVMSNAFAAAVPEPATWAMMFLGFGMIGAAVRYRRRANIVFA</sequence>
<keyword evidence="5" id="KW-1185">Reference proteome</keyword>
<keyword evidence="1" id="KW-0812">Transmembrane</keyword>
<organism evidence="4 5">
    <name type="scientific">Sphingomonas cynarae</name>
    <dbReference type="NCBI Taxonomy" id="930197"/>
    <lineage>
        <taxon>Bacteria</taxon>
        <taxon>Pseudomonadati</taxon>
        <taxon>Pseudomonadota</taxon>
        <taxon>Alphaproteobacteria</taxon>
        <taxon>Sphingomonadales</taxon>
        <taxon>Sphingomonadaceae</taxon>
        <taxon>Sphingomonas</taxon>
    </lineage>
</organism>
<gene>
    <name evidence="4" type="ORF">GCM10022268_13920</name>
</gene>
<evidence type="ECO:0000256" key="1">
    <source>
        <dbReference type="SAM" id="Phobius"/>
    </source>
</evidence>
<dbReference type="Proteomes" id="UP001500523">
    <property type="component" value="Unassembled WGS sequence"/>
</dbReference>
<feature type="chain" id="PRO_5045431680" description="Ice-binding protein C-terminal domain-containing protein" evidence="2">
    <location>
        <begin position="22"/>
        <end position="179"/>
    </location>
</feature>
<evidence type="ECO:0000259" key="3">
    <source>
        <dbReference type="Pfam" id="PF07589"/>
    </source>
</evidence>
<evidence type="ECO:0000313" key="4">
    <source>
        <dbReference type="EMBL" id="GAA3705516.1"/>
    </source>
</evidence>
<dbReference type="Pfam" id="PF07589">
    <property type="entry name" value="PEP-CTERM"/>
    <property type="match status" value="1"/>
</dbReference>
<comment type="caution">
    <text evidence="4">The sequence shown here is derived from an EMBL/GenBank/DDBJ whole genome shotgun (WGS) entry which is preliminary data.</text>
</comment>
<feature type="transmembrane region" description="Helical" evidence="1">
    <location>
        <begin position="152"/>
        <end position="170"/>
    </location>
</feature>
<protein>
    <recommendedName>
        <fullName evidence="3">Ice-binding protein C-terminal domain-containing protein</fullName>
    </recommendedName>
</protein>
<feature type="signal peptide" evidence="2">
    <location>
        <begin position="1"/>
        <end position="21"/>
    </location>
</feature>
<proteinExistence type="predicted"/>
<keyword evidence="1" id="KW-0472">Membrane</keyword>
<feature type="domain" description="Ice-binding protein C-terminal" evidence="3">
    <location>
        <begin position="147"/>
        <end position="172"/>
    </location>
</feature>
<dbReference type="InterPro" id="IPR013424">
    <property type="entry name" value="Ice-binding_C"/>
</dbReference>
<dbReference type="NCBIfam" id="TIGR02595">
    <property type="entry name" value="PEP_CTERM"/>
    <property type="match status" value="1"/>
</dbReference>
<evidence type="ECO:0000256" key="2">
    <source>
        <dbReference type="SAM" id="SignalP"/>
    </source>
</evidence>
<reference evidence="5" key="1">
    <citation type="journal article" date="2019" name="Int. J. Syst. Evol. Microbiol.">
        <title>The Global Catalogue of Microorganisms (GCM) 10K type strain sequencing project: providing services to taxonomists for standard genome sequencing and annotation.</title>
        <authorList>
            <consortium name="The Broad Institute Genomics Platform"/>
            <consortium name="The Broad Institute Genome Sequencing Center for Infectious Disease"/>
            <person name="Wu L."/>
            <person name="Ma J."/>
        </authorList>
    </citation>
    <scope>NUCLEOTIDE SEQUENCE [LARGE SCALE GENOMIC DNA]</scope>
    <source>
        <strain evidence="5">JCM 17498</strain>
    </source>
</reference>
<evidence type="ECO:0000313" key="5">
    <source>
        <dbReference type="Proteomes" id="UP001500523"/>
    </source>
</evidence>
<keyword evidence="1" id="KW-1133">Transmembrane helix</keyword>